<keyword evidence="3 7" id="KW-0378">Hydrolase</keyword>
<dbReference type="Gene3D" id="3.30.1370.10">
    <property type="entry name" value="K Homology domain, type 1"/>
    <property type="match status" value="1"/>
</dbReference>
<evidence type="ECO:0000313" key="12">
    <source>
        <dbReference type="RefSeq" id="XP_015178058.1"/>
    </source>
</evidence>
<dbReference type="PROSITE" id="PS00039">
    <property type="entry name" value="DEAD_ATP_HELICASE"/>
    <property type="match status" value="1"/>
</dbReference>
<dbReference type="InterPro" id="IPR036612">
    <property type="entry name" value="KH_dom_type_1_sf"/>
</dbReference>
<evidence type="ECO:0000259" key="9">
    <source>
        <dbReference type="PROSITE" id="PS51192"/>
    </source>
</evidence>
<protein>
    <recommendedName>
        <fullName evidence="1">RNA helicase</fullName>
        <ecNumber evidence="1">3.6.4.13</ecNumber>
    </recommendedName>
</protein>
<feature type="region of interest" description="Disordered" evidence="8">
    <location>
        <begin position="582"/>
        <end position="605"/>
    </location>
</feature>
<dbReference type="CDD" id="cd18787">
    <property type="entry name" value="SF2_C_DEAD"/>
    <property type="match status" value="1"/>
</dbReference>
<feature type="region of interest" description="Disordered" evidence="8">
    <location>
        <begin position="1"/>
        <end position="55"/>
    </location>
</feature>
<evidence type="ECO:0000256" key="6">
    <source>
        <dbReference type="PROSITE-ProRule" id="PRU00117"/>
    </source>
</evidence>
<dbReference type="InterPro" id="IPR027417">
    <property type="entry name" value="P-loop_NTPase"/>
</dbReference>
<dbReference type="Proteomes" id="UP000694924">
    <property type="component" value="Unplaced"/>
</dbReference>
<feature type="compositionally biased region" description="Low complexity" evidence="8">
    <location>
        <begin position="7"/>
        <end position="28"/>
    </location>
</feature>
<dbReference type="InterPro" id="IPR001650">
    <property type="entry name" value="Helicase_C-like"/>
</dbReference>
<dbReference type="GeneID" id="107067246"/>
<evidence type="ECO:0000256" key="1">
    <source>
        <dbReference type="ARBA" id="ARBA00012552"/>
    </source>
</evidence>
<dbReference type="Pfam" id="PF00271">
    <property type="entry name" value="Helicase_C"/>
    <property type="match status" value="1"/>
</dbReference>
<dbReference type="Gene3D" id="3.40.50.300">
    <property type="entry name" value="P-loop containing nucleotide triphosphate hydrolases"/>
    <property type="match status" value="2"/>
</dbReference>
<evidence type="ECO:0000259" key="10">
    <source>
        <dbReference type="PROSITE" id="PS51194"/>
    </source>
</evidence>
<feature type="compositionally biased region" description="Low complexity" evidence="8">
    <location>
        <begin position="40"/>
        <end position="50"/>
    </location>
</feature>
<name>A0ABM1ICX1_POLDO</name>
<feature type="domain" description="Helicase C-terminal" evidence="10">
    <location>
        <begin position="418"/>
        <end position="580"/>
    </location>
</feature>
<organism evidence="11 12">
    <name type="scientific">Polistes dominula</name>
    <name type="common">European paper wasp</name>
    <name type="synonym">Vespa dominula</name>
    <dbReference type="NCBI Taxonomy" id="743375"/>
    <lineage>
        <taxon>Eukaryota</taxon>
        <taxon>Metazoa</taxon>
        <taxon>Ecdysozoa</taxon>
        <taxon>Arthropoda</taxon>
        <taxon>Hexapoda</taxon>
        <taxon>Insecta</taxon>
        <taxon>Pterygota</taxon>
        <taxon>Neoptera</taxon>
        <taxon>Endopterygota</taxon>
        <taxon>Hymenoptera</taxon>
        <taxon>Apocrita</taxon>
        <taxon>Aculeata</taxon>
        <taxon>Vespoidea</taxon>
        <taxon>Vespidae</taxon>
        <taxon>Polistinae</taxon>
        <taxon>Polistini</taxon>
        <taxon>Polistes</taxon>
    </lineage>
</organism>
<evidence type="ECO:0000256" key="7">
    <source>
        <dbReference type="RuleBase" id="RU000492"/>
    </source>
</evidence>
<dbReference type="CDD" id="cd00105">
    <property type="entry name" value="KH-I"/>
    <property type="match status" value="1"/>
</dbReference>
<keyword evidence="11" id="KW-1185">Reference proteome</keyword>
<dbReference type="EC" id="3.6.4.13" evidence="1"/>
<evidence type="ECO:0000256" key="5">
    <source>
        <dbReference type="ARBA" id="ARBA00022840"/>
    </source>
</evidence>
<dbReference type="Pfam" id="PF00270">
    <property type="entry name" value="DEAD"/>
    <property type="match status" value="1"/>
</dbReference>
<accession>A0ABM1ICX1</accession>
<dbReference type="InterPro" id="IPR014001">
    <property type="entry name" value="Helicase_ATP-bd"/>
</dbReference>
<dbReference type="Pfam" id="PF00013">
    <property type="entry name" value="KH_1"/>
    <property type="match status" value="1"/>
</dbReference>
<evidence type="ECO:0000256" key="3">
    <source>
        <dbReference type="ARBA" id="ARBA00022801"/>
    </source>
</evidence>
<gene>
    <name evidence="12" type="primary">LOC107067246</name>
</gene>
<dbReference type="SMART" id="SM00487">
    <property type="entry name" value="DEXDc"/>
    <property type="match status" value="1"/>
</dbReference>
<dbReference type="PANTHER" id="PTHR47958">
    <property type="entry name" value="ATP-DEPENDENT RNA HELICASE DBP3"/>
    <property type="match status" value="1"/>
</dbReference>
<evidence type="ECO:0000313" key="11">
    <source>
        <dbReference type="Proteomes" id="UP000694924"/>
    </source>
</evidence>
<keyword evidence="5 7" id="KW-0067">ATP-binding</keyword>
<dbReference type="SUPFAM" id="SSF54791">
    <property type="entry name" value="Eukaryotic type KH-domain (KH-domain type I)"/>
    <property type="match status" value="1"/>
</dbReference>
<dbReference type="InterPro" id="IPR004087">
    <property type="entry name" value="KH_dom"/>
</dbReference>
<dbReference type="SMART" id="SM00490">
    <property type="entry name" value="HELICc"/>
    <property type="match status" value="1"/>
</dbReference>
<dbReference type="PROSITE" id="PS50084">
    <property type="entry name" value="KH_TYPE_1"/>
    <property type="match status" value="1"/>
</dbReference>
<dbReference type="PROSITE" id="PS51194">
    <property type="entry name" value="HELICASE_CTER"/>
    <property type="match status" value="1"/>
</dbReference>
<evidence type="ECO:0000256" key="4">
    <source>
        <dbReference type="ARBA" id="ARBA00022806"/>
    </source>
</evidence>
<feature type="domain" description="Helicase ATP-binding" evidence="9">
    <location>
        <begin position="232"/>
        <end position="406"/>
    </location>
</feature>
<evidence type="ECO:0000256" key="2">
    <source>
        <dbReference type="ARBA" id="ARBA00022741"/>
    </source>
</evidence>
<proteinExistence type="inferred from homology"/>
<dbReference type="PROSITE" id="PS51192">
    <property type="entry name" value="HELICASE_ATP_BIND_1"/>
    <property type="match status" value="1"/>
</dbReference>
<dbReference type="InterPro" id="IPR011545">
    <property type="entry name" value="DEAD/DEAH_box_helicase_dom"/>
</dbReference>
<feature type="compositionally biased region" description="Basic residues" evidence="8">
    <location>
        <begin position="591"/>
        <end position="605"/>
    </location>
</feature>
<evidence type="ECO:0000256" key="8">
    <source>
        <dbReference type="SAM" id="MobiDB-lite"/>
    </source>
</evidence>
<dbReference type="GO" id="GO:0004386">
    <property type="term" value="F:helicase activity"/>
    <property type="evidence" value="ECO:0007669"/>
    <property type="project" value="UniProtKB-KW"/>
</dbReference>
<reference evidence="12" key="1">
    <citation type="submission" date="2025-08" db="UniProtKB">
        <authorList>
            <consortium name="RefSeq"/>
        </authorList>
    </citation>
    <scope>IDENTIFICATION</scope>
    <source>
        <tissue evidence="12">Whole body</tissue>
    </source>
</reference>
<keyword evidence="4 7" id="KW-0347">Helicase</keyword>
<comment type="similarity">
    <text evidence="7">Belongs to the DEAD box helicase family.</text>
</comment>
<feature type="compositionally biased region" description="Polar residues" evidence="8">
    <location>
        <begin position="29"/>
        <end position="39"/>
    </location>
</feature>
<dbReference type="SUPFAM" id="SSF52540">
    <property type="entry name" value="P-loop containing nucleoside triphosphate hydrolases"/>
    <property type="match status" value="2"/>
</dbReference>
<dbReference type="InterPro" id="IPR004088">
    <property type="entry name" value="KH_dom_type_1"/>
</dbReference>
<sequence length="605" mass="68771">MAESRRNNGGWSTKSGSNSKSRNNNNGWQETSKSKTMPKNKNYNGNSRNNMPSMKIEIDPKKVGKLIGKEGKNIKELQQKSNTRILVDNSRNNNNATTVTITGSLENQKKANELIEELLKDPPPQPEEDLSLYDSYVKPPPFTPGPIIKNFYKEDPTVSSMSPKDAREIRRQNNNIEVECIFTDEDAPKNFITFVPNPITSFEQAFKGYPEILKEIVKQGFKTPSPIQCQAWPILLSGKDMIGVAQTGTGKTLAFLLPALIHIDGQRDTPRIGPNVIILAPTRELALQIEKEVNKYSYRDIKAICIYGGVNRLEQIKLAKKENAHIVIATPGRLMDFVRVNVIDVRSVSYVVLDEADRMLDLGFGHQISYCLDDVRPDRQTVMTSATWPPAVRSMALKYMVDPIQVSIGSLDLTATHTVEQIVYVVEEEEKKEILKDFLLNLHPEDKVIVFLRTKTNVTDLSLELCLDHKIDNENVHSGLVQEEREKSIAYFENNTVRILLATDLVSRGIDIKNVTHVINYDFPNEIEEYVHRVGRTGRAGQRGVSITYMTKKDWAHAQALIDILEEAYQDVPYELRSMANRYEQRQSQRSNKRTNKNKKSYSKY</sequence>
<keyword evidence="2 7" id="KW-0547">Nucleotide-binding</keyword>
<dbReference type="SMART" id="SM00322">
    <property type="entry name" value="KH"/>
    <property type="match status" value="1"/>
</dbReference>
<dbReference type="InterPro" id="IPR000629">
    <property type="entry name" value="RNA-helicase_DEAD-box_CS"/>
</dbReference>
<keyword evidence="6" id="KW-0694">RNA-binding</keyword>
<dbReference type="RefSeq" id="XP_015178058.1">
    <property type="nucleotide sequence ID" value="XM_015322572.1"/>
</dbReference>